<keyword evidence="1" id="KW-0694">RNA-binding</keyword>
<organism evidence="3 4">
    <name type="scientific">Lachancea fermentati</name>
    <name type="common">Zygosaccharomyces fermentati</name>
    <dbReference type="NCBI Taxonomy" id="4955"/>
    <lineage>
        <taxon>Eukaryota</taxon>
        <taxon>Fungi</taxon>
        <taxon>Dikarya</taxon>
        <taxon>Ascomycota</taxon>
        <taxon>Saccharomycotina</taxon>
        <taxon>Saccharomycetes</taxon>
        <taxon>Saccharomycetales</taxon>
        <taxon>Saccharomycetaceae</taxon>
        <taxon>Lachancea</taxon>
    </lineage>
</organism>
<dbReference type="Proteomes" id="UP000190831">
    <property type="component" value="Chromosome D"/>
</dbReference>
<protein>
    <submittedName>
        <fullName evidence="3">LAFE_0D09406g1_1</fullName>
    </submittedName>
</protein>
<evidence type="ECO:0000256" key="1">
    <source>
        <dbReference type="PROSITE-ProRule" id="PRU00176"/>
    </source>
</evidence>
<dbReference type="InterPro" id="IPR035979">
    <property type="entry name" value="RBD_domain_sf"/>
</dbReference>
<evidence type="ECO:0000259" key="2">
    <source>
        <dbReference type="PROSITE" id="PS50102"/>
    </source>
</evidence>
<dbReference type="CDD" id="cd12247">
    <property type="entry name" value="RRM2_U1A_like"/>
    <property type="match status" value="1"/>
</dbReference>
<dbReference type="EMBL" id="LT598492">
    <property type="protein sequence ID" value="SCW01294.1"/>
    <property type="molecule type" value="Genomic_DNA"/>
</dbReference>
<reference evidence="3 4" key="1">
    <citation type="submission" date="2016-03" db="EMBL/GenBank/DDBJ databases">
        <authorList>
            <person name="Devillers H."/>
        </authorList>
    </citation>
    <scope>NUCLEOTIDE SEQUENCE [LARGE SCALE GENOMIC DNA]</scope>
    <source>
        <strain evidence="3">CBS 6772</strain>
    </source>
</reference>
<evidence type="ECO:0000313" key="3">
    <source>
        <dbReference type="EMBL" id="SCW01294.1"/>
    </source>
</evidence>
<dbReference type="PROSITE" id="PS50102">
    <property type="entry name" value="RRM"/>
    <property type="match status" value="1"/>
</dbReference>
<dbReference type="SUPFAM" id="SSF54928">
    <property type="entry name" value="RNA-binding domain, RBD"/>
    <property type="match status" value="1"/>
</dbReference>
<dbReference type="STRING" id="4955.A0A1G4MC15"/>
<dbReference type="Pfam" id="PF00076">
    <property type="entry name" value="RRM_1"/>
    <property type="match status" value="1"/>
</dbReference>
<proteinExistence type="predicted"/>
<gene>
    <name evidence="3" type="ORF">LAFE_0D09406G</name>
</gene>
<dbReference type="InterPro" id="IPR012677">
    <property type="entry name" value="Nucleotide-bd_a/b_plait_sf"/>
</dbReference>
<accession>A0A1G4MC15</accession>
<dbReference type="Gene3D" id="3.30.70.330">
    <property type="match status" value="1"/>
</dbReference>
<dbReference type="InterPro" id="IPR000504">
    <property type="entry name" value="RRM_dom"/>
</dbReference>
<sequence length="397" mass="45261">MRTLYLRNLPRRPHSQDSFIRLLLSYINSGNRYVRDHELPIPTIDLTRLPESPPLVIDNPNSQLDSSSALRFLKDKLFDEDKTHGLESNRDVFRDLFTELQHASNDASARLSSTAFKKHLQQCAEKHGSQKDVLHSNDEQITNMLKNFKQAFCEIQTLPIIDQKYGILSITRAGSTKHISHGFITFTDSAKCQSFLETFQNKLVIRGHKIVVRPAKEESLLAFYMINGKKVLKQLTNKRKHDKAVQSDADILRKKKEQRQLRRLRSKFRSKGYSDDKIKAILSKAKEKREGAERVSKKRTAAHIQEGPQVKKKKVFLETSSNPPNKILLVQGLPAGFTHDEVSDLFHGEGLVEIRLVSVRNLAFVEFDTKENATKIKNKLGTTHKVGESIISVGFAK</sequence>
<feature type="domain" description="RRM" evidence="2">
    <location>
        <begin position="326"/>
        <end position="397"/>
    </location>
</feature>
<dbReference type="GO" id="GO:0003723">
    <property type="term" value="F:RNA binding"/>
    <property type="evidence" value="ECO:0007669"/>
    <property type="project" value="UniProtKB-UniRule"/>
</dbReference>
<evidence type="ECO:0000313" key="4">
    <source>
        <dbReference type="Proteomes" id="UP000190831"/>
    </source>
</evidence>
<name>A0A1G4MC15_LACFM</name>
<dbReference type="OrthoDB" id="266020at2759"/>
<dbReference type="OMA" id="DDICAKK"/>
<dbReference type="AlphaFoldDB" id="A0A1G4MC15"/>
<dbReference type="SMART" id="SM00360">
    <property type="entry name" value="RRM"/>
    <property type="match status" value="1"/>
</dbReference>
<keyword evidence="4" id="KW-1185">Reference proteome</keyword>